<gene>
    <name evidence="8 11" type="primary">bamA</name>
    <name evidence="11" type="ORF">DDE23_14995</name>
</gene>
<dbReference type="Gene3D" id="3.10.20.310">
    <property type="entry name" value="membrane protein fhac"/>
    <property type="match status" value="4"/>
</dbReference>
<comment type="subunit">
    <text evidence="8">Part of the Bam complex.</text>
</comment>
<evidence type="ECO:0000256" key="7">
    <source>
        <dbReference type="ARBA" id="ARBA00023237"/>
    </source>
</evidence>
<dbReference type="PIRSF" id="PIRSF006076">
    <property type="entry name" value="OM_assembly_OMP85"/>
    <property type="match status" value="1"/>
</dbReference>
<comment type="caution">
    <text evidence="11">The sequence shown here is derived from an EMBL/GenBank/DDBJ whole genome shotgun (WGS) entry which is preliminary data.</text>
</comment>
<dbReference type="PANTHER" id="PTHR12815:SF23">
    <property type="entry name" value="OUTER MEMBRANE PROTEIN ASSEMBLY FACTOR BAMA"/>
    <property type="match status" value="1"/>
</dbReference>
<feature type="signal peptide" evidence="8">
    <location>
        <begin position="1"/>
        <end position="22"/>
    </location>
</feature>
<keyword evidence="6 8" id="KW-0472">Membrane</keyword>
<dbReference type="NCBIfam" id="TIGR03303">
    <property type="entry name" value="OM_YaeT"/>
    <property type="match status" value="1"/>
</dbReference>
<dbReference type="Pfam" id="PF01103">
    <property type="entry name" value="Omp85"/>
    <property type="match status" value="1"/>
</dbReference>
<dbReference type="GO" id="GO:0009279">
    <property type="term" value="C:cell outer membrane"/>
    <property type="evidence" value="ECO:0007669"/>
    <property type="project" value="UniProtKB-SubCell"/>
</dbReference>
<dbReference type="PROSITE" id="PS51779">
    <property type="entry name" value="POTRA"/>
    <property type="match status" value="3"/>
</dbReference>
<evidence type="ECO:0000256" key="6">
    <source>
        <dbReference type="ARBA" id="ARBA00023136"/>
    </source>
</evidence>
<sequence length="783" mass="85119" precursor="true">MRPVRGLAAVLLVSSAISIAAAGGAAAQAYRFSNIDVQGNALIDDDQVVAFARIVRNRSMSGADLNAAYQRVAGTGFFRQVDFTPRGNTLVITVQEYPLISRVAFEGNRRLNDERLGGVVTSRSGGVYSPATAEADANAIAAAYAEAGRLSARVTPRLIERANGRVDLAFEIEEGAVVEVERISFVGNRTFSERRLRGALATVQAGRLSTLFRADNYNEARVARDRQALQDFYLSRGFVDVQVLSGVTELTRERDGAYVTFTIREGQQYRIGRVSVVSEIGGIDAAPYQAALTDRTGMLFTPTMVESLIQQAERVGYEAGQRFVRAEPRLVRNERDGTIDVELALVRGERVFIERIDIQGNVATQDNVIRRQFDVAEGDPLNPREIREAAARIQALGYFSDVQVNPVAGSSPEQAVVDVQVEEQPTGSLGFGLSYGADDGIGGSITYNETNFLGRGQRLSVQVSTVSSARSLSFNFTEPALLGRDLAFGIAVGLSSTTSSESAQFGTQRLQFSPSLTFPVSEFGRLSVRASISRDELTVTVPYDATPAPTGTDTVAARIRQDAGTTMTSSVGYTYSFDTRRNGRDPDRGFVFRFGQDLAGLGGDRRWLRSTVMAGYERRVFNGDVTLRAEFEAGAIAHQSGDSRINERFVLTSDQFRGFSAYGMGPVAYSPNGTRNGLGGNFFAVARLEAEFPIGLPAEYNMHGGLFMDVGSVWGIDNPGTTCVGPAPYSNCVIDDRTLRATAGVSLFWDSPMGPLRFNFSTPIMSEDYDQPRRFDLSMATRF</sequence>
<comment type="subcellular location">
    <subcellularLocation>
        <location evidence="8">Cell outer membrane</location>
    </subcellularLocation>
    <subcellularLocation>
        <location evidence="1">Membrane</location>
    </subcellularLocation>
</comment>
<keyword evidence="4 8" id="KW-0732">Signal</keyword>
<keyword evidence="7 8" id="KW-0998">Cell outer membrane</keyword>
<evidence type="ECO:0000256" key="1">
    <source>
        <dbReference type="ARBA" id="ARBA00004370"/>
    </source>
</evidence>
<dbReference type="Gene3D" id="2.40.160.50">
    <property type="entry name" value="membrane protein fhac: a member of the omp85/tpsb transporter family"/>
    <property type="match status" value="1"/>
</dbReference>
<name>A0A2T7UPV9_9RHOB</name>
<keyword evidence="2 8" id="KW-1134">Transmembrane beta strand</keyword>
<dbReference type="EMBL" id="QDDR01000008">
    <property type="protein sequence ID" value="PVE46694.1"/>
    <property type="molecule type" value="Genomic_DNA"/>
</dbReference>
<comment type="function">
    <text evidence="8">Part of the outer membrane protein assembly complex, which is involved in assembly and insertion of beta-barrel proteins into the outer membrane.</text>
</comment>
<organism evidence="11 12">
    <name type="scientific">Pararhodobacter aggregans</name>
    <dbReference type="NCBI Taxonomy" id="404875"/>
    <lineage>
        <taxon>Bacteria</taxon>
        <taxon>Pseudomonadati</taxon>
        <taxon>Pseudomonadota</taxon>
        <taxon>Alphaproteobacteria</taxon>
        <taxon>Rhodobacterales</taxon>
        <taxon>Paracoccaceae</taxon>
        <taxon>Pararhodobacter</taxon>
    </lineage>
</organism>
<keyword evidence="12" id="KW-1185">Reference proteome</keyword>
<feature type="domain" description="POTRA" evidence="10">
    <location>
        <begin position="351"/>
        <end position="424"/>
    </location>
</feature>
<evidence type="ECO:0000256" key="9">
    <source>
        <dbReference type="NCBIfam" id="TIGR03303"/>
    </source>
</evidence>
<evidence type="ECO:0000256" key="5">
    <source>
        <dbReference type="ARBA" id="ARBA00022737"/>
    </source>
</evidence>
<keyword evidence="3 8" id="KW-0812">Transmembrane</keyword>
<dbReference type="InterPro" id="IPR000184">
    <property type="entry name" value="Bac_surfAg_D15"/>
</dbReference>
<dbReference type="InterPro" id="IPR039910">
    <property type="entry name" value="D15-like"/>
</dbReference>
<dbReference type="Proteomes" id="UP000244810">
    <property type="component" value="Unassembled WGS sequence"/>
</dbReference>
<evidence type="ECO:0000256" key="3">
    <source>
        <dbReference type="ARBA" id="ARBA00022692"/>
    </source>
</evidence>
<dbReference type="PANTHER" id="PTHR12815">
    <property type="entry name" value="SORTING AND ASSEMBLY MACHINERY SAMM50 PROTEIN FAMILY MEMBER"/>
    <property type="match status" value="1"/>
</dbReference>
<evidence type="ECO:0000256" key="8">
    <source>
        <dbReference type="HAMAP-Rule" id="MF_01430"/>
    </source>
</evidence>
<proteinExistence type="inferred from homology"/>
<reference evidence="11 12" key="1">
    <citation type="journal article" date="2011" name="Syst. Appl. Microbiol.">
        <title>Defluviimonas denitrificans gen. nov., sp. nov., and Pararhodobacter aggregans gen. nov., sp. nov., non-phototrophic Rhodobacteraceae from the biofilter of a marine aquaculture.</title>
        <authorList>
            <person name="Foesel B.U."/>
            <person name="Drake H.L."/>
            <person name="Schramm A."/>
        </authorList>
    </citation>
    <scope>NUCLEOTIDE SEQUENCE [LARGE SCALE GENOMIC DNA]</scope>
    <source>
        <strain evidence="11 12">D1-19</strain>
    </source>
</reference>
<feature type="domain" description="POTRA" evidence="10">
    <location>
        <begin position="30"/>
        <end position="97"/>
    </location>
</feature>
<feature type="chain" id="PRO_5015791754" description="Outer membrane protein assembly factor BamA" evidence="8">
    <location>
        <begin position="23"/>
        <end position="783"/>
    </location>
</feature>
<evidence type="ECO:0000259" key="10">
    <source>
        <dbReference type="PROSITE" id="PS51779"/>
    </source>
</evidence>
<keyword evidence="5 8" id="KW-0677">Repeat</keyword>
<dbReference type="InterPro" id="IPR034746">
    <property type="entry name" value="POTRA"/>
</dbReference>
<feature type="domain" description="POTRA" evidence="10">
    <location>
        <begin position="98"/>
        <end position="175"/>
    </location>
</feature>
<accession>A0A2T7UPV9</accession>
<dbReference type="HAMAP" id="MF_01430">
    <property type="entry name" value="OM_assembly_BamA"/>
    <property type="match status" value="1"/>
</dbReference>
<evidence type="ECO:0000313" key="12">
    <source>
        <dbReference type="Proteomes" id="UP000244810"/>
    </source>
</evidence>
<dbReference type="Pfam" id="PF07244">
    <property type="entry name" value="POTRA"/>
    <property type="match status" value="3"/>
</dbReference>
<dbReference type="InterPro" id="IPR010827">
    <property type="entry name" value="BamA/TamA_POTRA"/>
</dbReference>
<comment type="similarity">
    <text evidence="8">Belongs to the BamA family.</text>
</comment>
<dbReference type="InterPro" id="IPR023707">
    <property type="entry name" value="OM_assembly_BamA"/>
</dbReference>
<dbReference type="AlphaFoldDB" id="A0A2T7UPV9"/>
<dbReference type="OrthoDB" id="9803054at2"/>
<evidence type="ECO:0000256" key="2">
    <source>
        <dbReference type="ARBA" id="ARBA00022452"/>
    </source>
</evidence>
<evidence type="ECO:0000313" key="11">
    <source>
        <dbReference type="EMBL" id="PVE46694.1"/>
    </source>
</evidence>
<dbReference type="GO" id="GO:0043165">
    <property type="term" value="P:Gram-negative-bacterium-type cell outer membrane assembly"/>
    <property type="evidence" value="ECO:0007669"/>
    <property type="project" value="UniProtKB-UniRule"/>
</dbReference>
<dbReference type="GO" id="GO:0051205">
    <property type="term" value="P:protein insertion into membrane"/>
    <property type="evidence" value="ECO:0007669"/>
    <property type="project" value="UniProtKB-UniRule"/>
</dbReference>
<protein>
    <recommendedName>
        <fullName evidence="8 9">Outer membrane protein assembly factor BamA</fullName>
    </recommendedName>
</protein>
<evidence type="ECO:0000256" key="4">
    <source>
        <dbReference type="ARBA" id="ARBA00022729"/>
    </source>
</evidence>